<dbReference type="Gene3D" id="3.30.470.20">
    <property type="entry name" value="ATP-grasp fold, B domain"/>
    <property type="match status" value="1"/>
</dbReference>
<proteinExistence type="inferred from homology"/>
<dbReference type="Pfam" id="PF01820">
    <property type="entry name" value="Dala_Dala_lig_N"/>
    <property type="match status" value="1"/>
</dbReference>
<dbReference type="PROSITE" id="PS50975">
    <property type="entry name" value="ATP_GRASP"/>
    <property type="match status" value="1"/>
</dbReference>
<evidence type="ECO:0000256" key="12">
    <source>
        <dbReference type="ARBA" id="ARBA00023316"/>
    </source>
</evidence>
<gene>
    <name evidence="16" type="ordered locus">NAMH_0945</name>
</gene>
<evidence type="ECO:0000256" key="11">
    <source>
        <dbReference type="ARBA" id="ARBA00022984"/>
    </source>
</evidence>
<dbReference type="EC" id="6.3.2.4" evidence="5"/>
<dbReference type="HOGENOM" id="CLU_039268_0_2_7"/>
<accession>B9L9N9</accession>
<comment type="similarity">
    <text evidence="4">Belongs to the D-alanine--D-alanine ligase family.</text>
</comment>
<comment type="subcellular location">
    <subcellularLocation>
        <location evidence="3">Cytoplasm</location>
    </subcellularLocation>
</comment>
<evidence type="ECO:0000256" key="7">
    <source>
        <dbReference type="ARBA" id="ARBA00022598"/>
    </source>
</evidence>
<keyword evidence="7 16" id="KW-0436">Ligase</keyword>
<evidence type="ECO:0000256" key="2">
    <source>
        <dbReference type="ARBA" id="ARBA00001946"/>
    </source>
</evidence>
<dbReference type="InterPro" id="IPR013815">
    <property type="entry name" value="ATP_grasp_subdomain_1"/>
</dbReference>
<dbReference type="PANTHER" id="PTHR23132">
    <property type="entry name" value="D-ALANINE--D-ALANINE LIGASE"/>
    <property type="match status" value="1"/>
</dbReference>
<dbReference type="NCBIfam" id="NF002527">
    <property type="entry name" value="PRK01966.1-3"/>
    <property type="match status" value="1"/>
</dbReference>
<name>B9L9N9_NAUPA</name>
<dbReference type="EMBL" id="CP001279">
    <property type="protein sequence ID" value="ACM93621.1"/>
    <property type="molecule type" value="Genomic_DNA"/>
</dbReference>
<keyword evidence="9 14" id="KW-0067">ATP-binding</keyword>
<evidence type="ECO:0000256" key="5">
    <source>
        <dbReference type="ARBA" id="ARBA00012216"/>
    </source>
</evidence>
<dbReference type="PROSITE" id="PS00843">
    <property type="entry name" value="DALA_DALA_LIGASE_1"/>
    <property type="match status" value="1"/>
</dbReference>
<dbReference type="Proteomes" id="UP000000448">
    <property type="component" value="Chromosome"/>
</dbReference>
<evidence type="ECO:0000313" key="16">
    <source>
        <dbReference type="EMBL" id="ACM93621.1"/>
    </source>
</evidence>
<dbReference type="GO" id="GO:0071555">
    <property type="term" value="P:cell wall organization"/>
    <property type="evidence" value="ECO:0007669"/>
    <property type="project" value="UniProtKB-KW"/>
</dbReference>
<dbReference type="GO" id="GO:0046872">
    <property type="term" value="F:metal ion binding"/>
    <property type="evidence" value="ECO:0007669"/>
    <property type="project" value="InterPro"/>
</dbReference>
<dbReference type="GO" id="GO:0005737">
    <property type="term" value="C:cytoplasm"/>
    <property type="evidence" value="ECO:0007669"/>
    <property type="project" value="UniProtKB-SubCell"/>
</dbReference>
<dbReference type="KEGG" id="nam:NAMH_0945"/>
<dbReference type="InterPro" id="IPR011095">
    <property type="entry name" value="Dala_Dala_lig_C"/>
</dbReference>
<keyword evidence="11" id="KW-0573">Peptidoglycan synthesis</keyword>
<dbReference type="InterPro" id="IPR011761">
    <property type="entry name" value="ATP-grasp"/>
</dbReference>
<comment type="cofactor">
    <cofactor evidence="2">
        <name>Mg(2+)</name>
        <dbReference type="ChEBI" id="CHEBI:18420"/>
    </cofactor>
</comment>
<dbReference type="PANTHER" id="PTHR23132:SF23">
    <property type="entry name" value="D-ALANINE--D-ALANINE LIGASE B"/>
    <property type="match status" value="1"/>
</dbReference>
<evidence type="ECO:0000313" key="17">
    <source>
        <dbReference type="Proteomes" id="UP000000448"/>
    </source>
</evidence>
<evidence type="ECO:0000256" key="8">
    <source>
        <dbReference type="ARBA" id="ARBA00022741"/>
    </source>
</evidence>
<evidence type="ECO:0000256" key="10">
    <source>
        <dbReference type="ARBA" id="ARBA00022960"/>
    </source>
</evidence>
<sequence length="344" mass="39345">MTFALLFGGNSFEHEISIVSAITLKDKIKKHTLEFIYIDQNRNMYLVDKQNMKSKYFASGEYKNSQKIEITKGGFKYTKGLLKKDVFLNYDAVINLIHGKDGEDGKLAGILEFFNIKSITPNVEASVISYNKVLTKAYAKEIGVNVIDYEIITEPKSSFDFPIIIKPARLGSSIGVSVVKTQEEFDYAFDVAREFDDLIIAEPFIEGIEEYNLAGCLAGGEFMLSNIEKVEKSDFLDFEKKYMDFSRKNVMLSDVDKDLTERIKKTFKKIYNSTFKNAIIRCDFFVKEGSVYLNEINPIPGSMANYLFDDFDDVLEKLAKNIESEKEVKIDFEYINKIQMAKGK</sequence>
<evidence type="ECO:0000256" key="14">
    <source>
        <dbReference type="PROSITE-ProRule" id="PRU00409"/>
    </source>
</evidence>
<dbReference type="Gene3D" id="3.30.1490.20">
    <property type="entry name" value="ATP-grasp fold, A domain"/>
    <property type="match status" value="1"/>
</dbReference>
<dbReference type="STRING" id="598659.NAMH_0945"/>
<evidence type="ECO:0000256" key="1">
    <source>
        <dbReference type="ARBA" id="ARBA00001936"/>
    </source>
</evidence>
<evidence type="ECO:0000256" key="4">
    <source>
        <dbReference type="ARBA" id="ARBA00010871"/>
    </source>
</evidence>
<keyword evidence="12" id="KW-0961">Cell wall biogenesis/degradation</keyword>
<dbReference type="SUPFAM" id="SSF52440">
    <property type="entry name" value="PreATP-grasp domain"/>
    <property type="match status" value="1"/>
</dbReference>
<protein>
    <recommendedName>
        <fullName evidence="5">D-alanine--D-alanine ligase</fullName>
        <ecNumber evidence="5">6.3.2.4</ecNumber>
    </recommendedName>
</protein>
<comment type="cofactor">
    <cofactor evidence="1">
        <name>Mn(2+)</name>
        <dbReference type="ChEBI" id="CHEBI:29035"/>
    </cofactor>
</comment>
<evidence type="ECO:0000256" key="9">
    <source>
        <dbReference type="ARBA" id="ARBA00022840"/>
    </source>
</evidence>
<keyword evidence="17" id="KW-1185">Reference proteome</keyword>
<evidence type="ECO:0000256" key="3">
    <source>
        <dbReference type="ARBA" id="ARBA00004496"/>
    </source>
</evidence>
<evidence type="ECO:0000256" key="6">
    <source>
        <dbReference type="ARBA" id="ARBA00022490"/>
    </source>
</evidence>
<dbReference type="GO" id="GO:0008716">
    <property type="term" value="F:D-alanine-D-alanine ligase activity"/>
    <property type="evidence" value="ECO:0007669"/>
    <property type="project" value="UniProtKB-EC"/>
</dbReference>
<dbReference type="GO" id="GO:0005524">
    <property type="term" value="F:ATP binding"/>
    <property type="evidence" value="ECO:0007669"/>
    <property type="project" value="UniProtKB-UniRule"/>
</dbReference>
<comment type="catalytic activity">
    <reaction evidence="13">
        <text>2 D-alanine + ATP = D-alanyl-D-alanine + ADP + phosphate + H(+)</text>
        <dbReference type="Rhea" id="RHEA:11224"/>
        <dbReference type="ChEBI" id="CHEBI:15378"/>
        <dbReference type="ChEBI" id="CHEBI:30616"/>
        <dbReference type="ChEBI" id="CHEBI:43474"/>
        <dbReference type="ChEBI" id="CHEBI:57416"/>
        <dbReference type="ChEBI" id="CHEBI:57822"/>
        <dbReference type="ChEBI" id="CHEBI:456216"/>
        <dbReference type="EC" id="6.3.2.4"/>
    </reaction>
</comment>
<dbReference type="RefSeq" id="WP_015902673.1">
    <property type="nucleotide sequence ID" value="NC_012115.1"/>
</dbReference>
<keyword evidence="10" id="KW-0133">Cell shape</keyword>
<keyword evidence="8 14" id="KW-0547">Nucleotide-binding</keyword>
<feature type="domain" description="ATP-grasp" evidence="15">
    <location>
        <begin position="136"/>
        <end position="323"/>
    </location>
</feature>
<dbReference type="OrthoDB" id="9813261at2"/>
<reference evidence="16 17" key="1">
    <citation type="journal article" date="2009" name="PLoS Genet.">
        <title>Adaptations to submarine hydrothermal environments exemplified by the genome of Nautilia profundicola.</title>
        <authorList>
            <person name="Campbell B.J."/>
            <person name="Smith J.L."/>
            <person name="Hanson T.E."/>
            <person name="Klotz M.G."/>
            <person name="Stein L.Y."/>
            <person name="Lee C.K."/>
            <person name="Wu D."/>
            <person name="Robinson J.M."/>
            <person name="Khouri H.M."/>
            <person name="Eisen J.A."/>
            <person name="Cary S.C."/>
        </authorList>
    </citation>
    <scope>NUCLEOTIDE SEQUENCE [LARGE SCALE GENOMIC DNA]</scope>
    <source>
        <strain evidence="17">ATCC BAA-1463 / DSM 18972 / AmH</strain>
    </source>
</reference>
<dbReference type="InterPro" id="IPR005905">
    <property type="entry name" value="D_ala_D_ala"/>
</dbReference>
<keyword evidence="6" id="KW-0963">Cytoplasm</keyword>
<dbReference type="GO" id="GO:0009252">
    <property type="term" value="P:peptidoglycan biosynthetic process"/>
    <property type="evidence" value="ECO:0007669"/>
    <property type="project" value="UniProtKB-KW"/>
</dbReference>
<evidence type="ECO:0000259" key="15">
    <source>
        <dbReference type="PROSITE" id="PS50975"/>
    </source>
</evidence>
<organism evidence="16 17">
    <name type="scientific">Nautilia profundicola (strain ATCC BAA-1463 / DSM 18972 / AmH)</name>
    <dbReference type="NCBI Taxonomy" id="598659"/>
    <lineage>
        <taxon>Bacteria</taxon>
        <taxon>Pseudomonadati</taxon>
        <taxon>Campylobacterota</taxon>
        <taxon>Epsilonproteobacteria</taxon>
        <taxon>Nautiliales</taxon>
        <taxon>Nautiliaceae</taxon>
        <taxon>Nautilia</taxon>
    </lineage>
</organism>
<dbReference type="SUPFAM" id="SSF56059">
    <property type="entry name" value="Glutathione synthetase ATP-binding domain-like"/>
    <property type="match status" value="1"/>
</dbReference>
<dbReference type="eggNOG" id="COG1181">
    <property type="taxonomic scope" value="Bacteria"/>
</dbReference>
<dbReference type="AlphaFoldDB" id="B9L9N9"/>
<dbReference type="InterPro" id="IPR000291">
    <property type="entry name" value="D-Ala_lig_Van_CS"/>
</dbReference>
<evidence type="ECO:0000256" key="13">
    <source>
        <dbReference type="ARBA" id="ARBA00047614"/>
    </source>
</evidence>
<dbReference type="Pfam" id="PF07478">
    <property type="entry name" value="Dala_Dala_lig_C"/>
    <property type="match status" value="1"/>
</dbReference>
<dbReference type="InterPro" id="IPR016185">
    <property type="entry name" value="PreATP-grasp_dom_sf"/>
</dbReference>
<dbReference type="PROSITE" id="PS00844">
    <property type="entry name" value="DALA_DALA_LIGASE_2"/>
    <property type="match status" value="1"/>
</dbReference>
<dbReference type="GO" id="GO:0008360">
    <property type="term" value="P:regulation of cell shape"/>
    <property type="evidence" value="ECO:0007669"/>
    <property type="project" value="UniProtKB-KW"/>
</dbReference>
<dbReference type="InterPro" id="IPR011127">
    <property type="entry name" value="Dala_Dala_lig_N"/>
</dbReference>
<dbReference type="NCBIfam" id="TIGR01205">
    <property type="entry name" value="D_ala_D_alaTIGR"/>
    <property type="match status" value="1"/>
</dbReference>
<dbReference type="Gene3D" id="3.40.50.20">
    <property type="match status" value="1"/>
</dbReference>